<protein>
    <submittedName>
        <fullName evidence="1">Uncharacterized protein</fullName>
    </submittedName>
</protein>
<dbReference type="Proteomes" id="UP000322873">
    <property type="component" value="Unassembled WGS sequence"/>
</dbReference>
<gene>
    <name evidence="1" type="ORF">EYC84_001272</name>
</gene>
<dbReference type="AlphaFoldDB" id="A0A5M9JPG0"/>
<keyword evidence="2" id="KW-1185">Reference proteome</keyword>
<evidence type="ECO:0000313" key="2">
    <source>
        <dbReference type="Proteomes" id="UP000322873"/>
    </source>
</evidence>
<sequence>MSAQTYTFATRPNGPHHIAGILYIPGVPTINAPSTRQQETVDQFLVRYNRSKVDWDSKASRGKFAGLAVPVFADGMRRSPKMVLEGVRGGDWILPTAEWVAAAADRGQMGRISPGRTYITSATLGQALIAAIAAAPAVPSAPAGATLPLAPPAPVLPPPAAPPANLPAPVAAAAAAALPTLPPRAPFPAAPLRPFDPFLNLNLNPSLHDLPNFSTPLPGPLFFMATLDAPFLAVLDPSLREDYEDDDDDE</sequence>
<name>A0A5M9JPG0_MONFR</name>
<evidence type="ECO:0000313" key="1">
    <source>
        <dbReference type="EMBL" id="KAA8569676.1"/>
    </source>
</evidence>
<reference evidence="1 2" key="1">
    <citation type="submission" date="2019-06" db="EMBL/GenBank/DDBJ databases">
        <title>Genome Sequence of the Brown Rot Fungal Pathogen Monilinia fructicola.</title>
        <authorList>
            <person name="De Miccolis Angelini R.M."/>
            <person name="Landi L."/>
            <person name="Abate D."/>
            <person name="Pollastro S."/>
            <person name="Romanazzi G."/>
            <person name="Faretra F."/>
        </authorList>
    </citation>
    <scope>NUCLEOTIDE SEQUENCE [LARGE SCALE GENOMIC DNA]</scope>
    <source>
        <strain evidence="1 2">Mfrc123</strain>
    </source>
</reference>
<proteinExistence type="predicted"/>
<dbReference type="EMBL" id="VICG01000008">
    <property type="protein sequence ID" value="KAA8569676.1"/>
    <property type="molecule type" value="Genomic_DNA"/>
</dbReference>
<organism evidence="1 2">
    <name type="scientific">Monilinia fructicola</name>
    <name type="common">Brown rot fungus</name>
    <name type="synonym">Ciboria fructicola</name>
    <dbReference type="NCBI Taxonomy" id="38448"/>
    <lineage>
        <taxon>Eukaryota</taxon>
        <taxon>Fungi</taxon>
        <taxon>Dikarya</taxon>
        <taxon>Ascomycota</taxon>
        <taxon>Pezizomycotina</taxon>
        <taxon>Leotiomycetes</taxon>
        <taxon>Helotiales</taxon>
        <taxon>Sclerotiniaceae</taxon>
        <taxon>Monilinia</taxon>
    </lineage>
</organism>
<accession>A0A5M9JPG0</accession>
<comment type="caution">
    <text evidence="1">The sequence shown here is derived from an EMBL/GenBank/DDBJ whole genome shotgun (WGS) entry which is preliminary data.</text>
</comment>